<dbReference type="InterPro" id="IPR036322">
    <property type="entry name" value="WD40_repeat_dom_sf"/>
</dbReference>
<dbReference type="PANTHER" id="PTHR12848:SF16">
    <property type="entry name" value="REGULATORY-ASSOCIATED PROTEIN OF MTOR"/>
    <property type="match status" value="1"/>
</dbReference>
<evidence type="ECO:0000313" key="3">
    <source>
        <dbReference type="Proteomes" id="UP000001555"/>
    </source>
</evidence>
<dbReference type="VEuPathDB" id="VectorBase:ISCI018752"/>
<dbReference type="EMBL" id="ABJB010296560">
    <property type="status" value="NOT_ANNOTATED_CDS"/>
    <property type="molecule type" value="Genomic_DNA"/>
</dbReference>
<sequence length="229" mass="25929">MTLREHSSWIVDVHLSVRERRITSGCVTGRRTWSETGRVEEQVFYSRCPSVPSCLAFHPYEPELCVANKDSYTAQSCHSNDNPPQTRITALRYLNAHDLSLLLTGLGAGMVLDWDQQTTTLIASGDVRVIRVWDTGQEKKILVRDSRTHLRYRWPNSRRAVPPLFAFCRVAGTNNTGRRRFPEREVDMPTGADYPITSLSTDHQGSLLVAGCGDGTIRVYDRRLPPADW</sequence>
<dbReference type="SUPFAM" id="SSF50978">
    <property type="entry name" value="WD40 repeat-like"/>
    <property type="match status" value="1"/>
</dbReference>
<dbReference type="PaxDb" id="6945-B7PLB2"/>
<gene>
    <name evidence="1" type="ORF">IscW_ISCW018752</name>
</gene>
<dbReference type="InterPro" id="IPR001680">
    <property type="entry name" value="WD40_rpt"/>
</dbReference>
<dbReference type="VEuPathDB" id="VectorBase:ISCW018752"/>
<accession>B7PLB2</accession>
<dbReference type="Pfam" id="PF00400">
    <property type="entry name" value="WD40"/>
    <property type="match status" value="1"/>
</dbReference>
<dbReference type="EMBL" id="ABJB010678791">
    <property type="status" value="NOT_ANNOTATED_CDS"/>
    <property type="molecule type" value="Genomic_DNA"/>
</dbReference>
<dbReference type="PANTHER" id="PTHR12848">
    <property type="entry name" value="REGULATORY-ASSOCIATED PROTEIN OF MTOR"/>
    <property type="match status" value="1"/>
</dbReference>
<name>B7PLB2_IXOSC</name>
<dbReference type="Proteomes" id="UP000001555">
    <property type="component" value="Unassembled WGS sequence"/>
</dbReference>
<dbReference type="GO" id="GO:0031929">
    <property type="term" value="P:TOR signaling"/>
    <property type="evidence" value="ECO:0007669"/>
    <property type="project" value="InterPro"/>
</dbReference>
<dbReference type="GO" id="GO:0031931">
    <property type="term" value="C:TORC1 complex"/>
    <property type="evidence" value="ECO:0007669"/>
    <property type="project" value="InterPro"/>
</dbReference>
<dbReference type="InterPro" id="IPR015943">
    <property type="entry name" value="WD40/YVTN_repeat-like_dom_sf"/>
</dbReference>
<proteinExistence type="predicted"/>
<evidence type="ECO:0000313" key="1">
    <source>
        <dbReference type="EMBL" id="EEC07384.1"/>
    </source>
</evidence>
<protein>
    <submittedName>
        <fullName evidence="1 2">Uncharacterized protein</fullName>
    </submittedName>
</protein>
<dbReference type="InterPro" id="IPR004083">
    <property type="entry name" value="Raptor"/>
</dbReference>
<dbReference type="EMBL" id="ABJB010426455">
    <property type="status" value="NOT_ANNOTATED_CDS"/>
    <property type="molecule type" value="Genomic_DNA"/>
</dbReference>
<organism>
    <name type="scientific">Ixodes scapularis</name>
    <name type="common">Black-legged tick</name>
    <name type="synonym">Deer tick</name>
    <dbReference type="NCBI Taxonomy" id="6945"/>
    <lineage>
        <taxon>Eukaryota</taxon>
        <taxon>Metazoa</taxon>
        <taxon>Ecdysozoa</taxon>
        <taxon>Arthropoda</taxon>
        <taxon>Chelicerata</taxon>
        <taxon>Arachnida</taxon>
        <taxon>Acari</taxon>
        <taxon>Parasitiformes</taxon>
        <taxon>Ixodida</taxon>
        <taxon>Ixodoidea</taxon>
        <taxon>Ixodidae</taxon>
        <taxon>Ixodinae</taxon>
        <taxon>Ixodes</taxon>
    </lineage>
</organism>
<reference evidence="2" key="2">
    <citation type="submission" date="2020-05" db="UniProtKB">
        <authorList>
            <consortium name="EnsemblMetazoa"/>
        </authorList>
    </citation>
    <scope>IDENTIFICATION</scope>
    <source>
        <strain evidence="2">wikel</strain>
    </source>
</reference>
<dbReference type="OrthoDB" id="10262360at2759"/>
<dbReference type="EMBL" id="DS739614">
    <property type="protein sequence ID" value="EEC07384.1"/>
    <property type="molecule type" value="Genomic_DNA"/>
</dbReference>
<dbReference type="Gene3D" id="2.130.10.10">
    <property type="entry name" value="YVTN repeat-like/Quinoprotein amine dehydrogenase"/>
    <property type="match status" value="1"/>
</dbReference>
<dbReference type="InParanoid" id="B7PLB2"/>
<dbReference type="EnsemblMetazoa" id="ISCW018752-RA">
    <property type="protein sequence ID" value="ISCW018752-PA"/>
    <property type="gene ID" value="ISCW018752"/>
</dbReference>
<keyword evidence="3" id="KW-1185">Reference proteome</keyword>
<evidence type="ECO:0000313" key="2">
    <source>
        <dbReference type="EnsemblMetazoa" id="ISCW018752-PA"/>
    </source>
</evidence>
<dbReference type="STRING" id="6945.B7PLB2"/>
<dbReference type="EMBL" id="ABJB010401937">
    <property type="status" value="NOT_ANNOTATED_CDS"/>
    <property type="molecule type" value="Genomic_DNA"/>
</dbReference>
<dbReference type="VEuPathDB" id="VectorBase:ISCP_007962"/>
<dbReference type="HOGENOM" id="CLU_1210959_0_0_1"/>
<dbReference type="EMBL" id="ABJB010234310">
    <property type="status" value="NOT_ANNOTATED_CDS"/>
    <property type="molecule type" value="Genomic_DNA"/>
</dbReference>
<dbReference type="SMART" id="SM00320">
    <property type="entry name" value="WD40"/>
    <property type="match status" value="2"/>
</dbReference>
<dbReference type="EMBL" id="ABJB011115256">
    <property type="status" value="NOT_ANNOTATED_CDS"/>
    <property type="molecule type" value="Genomic_DNA"/>
</dbReference>
<reference evidence="1 3" key="1">
    <citation type="submission" date="2008-03" db="EMBL/GenBank/DDBJ databases">
        <title>Annotation of Ixodes scapularis.</title>
        <authorList>
            <consortium name="Ixodes scapularis Genome Project Consortium"/>
            <person name="Caler E."/>
            <person name="Hannick L.I."/>
            <person name="Bidwell S."/>
            <person name="Joardar V."/>
            <person name="Thiagarajan M."/>
            <person name="Amedeo P."/>
            <person name="Galinsky K.J."/>
            <person name="Schobel S."/>
            <person name="Inman J."/>
            <person name="Hostetler J."/>
            <person name="Miller J."/>
            <person name="Hammond M."/>
            <person name="Megy K."/>
            <person name="Lawson D."/>
            <person name="Kodira C."/>
            <person name="Sutton G."/>
            <person name="Meyer J."/>
            <person name="Hill C.A."/>
            <person name="Birren B."/>
            <person name="Nene V."/>
            <person name="Collins F."/>
            <person name="Alarcon-Chaidez F."/>
            <person name="Wikel S."/>
            <person name="Strausberg R."/>
        </authorList>
    </citation>
    <scope>NUCLEOTIDE SEQUENCE [LARGE SCALE GENOMIC DNA]</scope>
    <source>
        <strain evidence="3">Wikel</strain>
        <strain evidence="1">Wikel colony</strain>
    </source>
</reference>
<dbReference type="AlphaFoldDB" id="B7PLB2"/>